<evidence type="ECO:0000256" key="2">
    <source>
        <dbReference type="ARBA" id="ARBA00023125"/>
    </source>
</evidence>
<reference evidence="6 7" key="1">
    <citation type="submission" date="2019-04" db="EMBL/GenBank/DDBJ databases">
        <title>Phreatobacter aquaticus sp. nov.</title>
        <authorList>
            <person name="Choi A."/>
        </authorList>
    </citation>
    <scope>NUCLEOTIDE SEQUENCE [LARGE SCALE GENOMIC DNA]</scope>
    <source>
        <strain evidence="6 7">KCTC 52518</strain>
    </source>
</reference>
<keyword evidence="2" id="KW-0238">DNA-binding</keyword>
<keyword evidence="7" id="KW-1185">Reference proteome</keyword>
<gene>
    <name evidence="6" type="ORF">E8M01_17885</name>
</gene>
<dbReference type="PANTHER" id="PTHR30136:SF35">
    <property type="entry name" value="HTH-TYPE TRANSCRIPTIONAL REGULATOR RV1719"/>
    <property type="match status" value="1"/>
</dbReference>
<keyword evidence="1" id="KW-0805">Transcription regulation</keyword>
<dbReference type="InterPro" id="IPR005471">
    <property type="entry name" value="Tscrpt_reg_IclR_N"/>
</dbReference>
<proteinExistence type="predicted"/>
<accession>A0A4D7B6C2</accession>
<dbReference type="PROSITE" id="PS51077">
    <property type="entry name" value="HTH_ICLR"/>
    <property type="match status" value="1"/>
</dbReference>
<evidence type="ECO:0000256" key="1">
    <source>
        <dbReference type="ARBA" id="ARBA00023015"/>
    </source>
</evidence>
<dbReference type="InterPro" id="IPR014757">
    <property type="entry name" value="Tscrpt_reg_IclR_C"/>
</dbReference>
<dbReference type="InterPro" id="IPR050707">
    <property type="entry name" value="HTH_MetabolicPath_Reg"/>
</dbReference>
<evidence type="ECO:0000313" key="6">
    <source>
        <dbReference type="EMBL" id="QCI65918.1"/>
    </source>
</evidence>
<evidence type="ECO:0000313" key="7">
    <source>
        <dbReference type="Proteomes" id="UP000298781"/>
    </source>
</evidence>
<organism evidence="6 7">
    <name type="scientific">Phreatobacter stygius</name>
    <dbReference type="NCBI Taxonomy" id="1940610"/>
    <lineage>
        <taxon>Bacteria</taxon>
        <taxon>Pseudomonadati</taxon>
        <taxon>Pseudomonadota</taxon>
        <taxon>Alphaproteobacteria</taxon>
        <taxon>Hyphomicrobiales</taxon>
        <taxon>Phreatobacteraceae</taxon>
        <taxon>Phreatobacter</taxon>
    </lineage>
</organism>
<keyword evidence="3" id="KW-0804">Transcription</keyword>
<dbReference type="GO" id="GO:0003700">
    <property type="term" value="F:DNA-binding transcription factor activity"/>
    <property type="evidence" value="ECO:0007669"/>
    <property type="project" value="TreeGrafter"/>
</dbReference>
<dbReference type="PROSITE" id="PS51078">
    <property type="entry name" value="ICLR_ED"/>
    <property type="match status" value="1"/>
</dbReference>
<dbReference type="Gene3D" id="3.30.450.40">
    <property type="match status" value="1"/>
</dbReference>
<evidence type="ECO:0000259" key="5">
    <source>
        <dbReference type="PROSITE" id="PS51078"/>
    </source>
</evidence>
<dbReference type="Gene3D" id="1.10.10.10">
    <property type="entry name" value="Winged helix-like DNA-binding domain superfamily/Winged helix DNA-binding domain"/>
    <property type="match status" value="1"/>
</dbReference>
<evidence type="ECO:0000259" key="4">
    <source>
        <dbReference type="PROSITE" id="PS51077"/>
    </source>
</evidence>
<dbReference type="SUPFAM" id="SSF46785">
    <property type="entry name" value="Winged helix' DNA-binding domain"/>
    <property type="match status" value="1"/>
</dbReference>
<dbReference type="AlphaFoldDB" id="A0A4D7B6C2"/>
<dbReference type="InterPro" id="IPR011991">
    <property type="entry name" value="ArsR-like_HTH"/>
</dbReference>
<dbReference type="CDD" id="cd00090">
    <property type="entry name" value="HTH_ARSR"/>
    <property type="match status" value="1"/>
</dbReference>
<dbReference type="GO" id="GO:0045892">
    <property type="term" value="P:negative regulation of DNA-templated transcription"/>
    <property type="evidence" value="ECO:0007669"/>
    <property type="project" value="TreeGrafter"/>
</dbReference>
<dbReference type="KEGG" id="pstg:E8M01_17885"/>
<dbReference type="SUPFAM" id="SSF55781">
    <property type="entry name" value="GAF domain-like"/>
    <property type="match status" value="1"/>
</dbReference>
<dbReference type="GO" id="GO:0003677">
    <property type="term" value="F:DNA binding"/>
    <property type="evidence" value="ECO:0007669"/>
    <property type="project" value="UniProtKB-KW"/>
</dbReference>
<dbReference type="Proteomes" id="UP000298781">
    <property type="component" value="Chromosome"/>
</dbReference>
<dbReference type="InterPro" id="IPR036390">
    <property type="entry name" value="WH_DNA-bd_sf"/>
</dbReference>
<dbReference type="RefSeq" id="WP_136961364.1">
    <property type="nucleotide sequence ID" value="NZ_CP039690.1"/>
</dbReference>
<dbReference type="Pfam" id="PF09339">
    <property type="entry name" value="HTH_IclR"/>
    <property type="match status" value="1"/>
</dbReference>
<feature type="domain" description="HTH iclR-type" evidence="4">
    <location>
        <begin position="1"/>
        <end position="63"/>
    </location>
</feature>
<dbReference type="PANTHER" id="PTHR30136">
    <property type="entry name" value="HELIX-TURN-HELIX TRANSCRIPTIONAL REGULATOR, ICLR FAMILY"/>
    <property type="match status" value="1"/>
</dbReference>
<name>A0A4D7B6C2_9HYPH</name>
<dbReference type="OrthoDB" id="9807558at2"/>
<dbReference type="Pfam" id="PF01614">
    <property type="entry name" value="IclR_C"/>
    <property type="match status" value="1"/>
</dbReference>
<dbReference type="InterPro" id="IPR029016">
    <property type="entry name" value="GAF-like_dom_sf"/>
</dbReference>
<sequence>MSILSSAADVLRCFSVTRNELTVTEVSSVLGLPKSNVSRLLRAMRDAGFLETVGETKRYRPGLLLHQTGHIYRFATSLIDRTDAIVARVAAEIGHTGYISMRRGGEVVGITVHPGRNILRVVSTIGDRISAFASSTGRALLARLPDDEVRKLYAQGFVPPSATAPQTLDDLITRLAAIRRAGFAESHDEAVRGVGAISVAVGDPVTGDEAALCISYPASTVTPHERTRIIAALGEGAAEIAAVIGDKRFIPVRFPIEEKSL</sequence>
<dbReference type="SMART" id="SM00346">
    <property type="entry name" value="HTH_ICLR"/>
    <property type="match status" value="1"/>
</dbReference>
<dbReference type="EMBL" id="CP039690">
    <property type="protein sequence ID" value="QCI65918.1"/>
    <property type="molecule type" value="Genomic_DNA"/>
</dbReference>
<feature type="domain" description="IclR-ED" evidence="5">
    <location>
        <begin position="64"/>
        <end position="246"/>
    </location>
</feature>
<dbReference type="InterPro" id="IPR036388">
    <property type="entry name" value="WH-like_DNA-bd_sf"/>
</dbReference>
<evidence type="ECO:0000256" key="3">
    <source>
        <dbReference type="ARBA" id="ARBA00023163"/>
    </source>
</evidence>
<protein>
    <submittedName>
        <fullName evidence="6">IclR family transcriptional regulator</fullName>
    </submittedName>
</protein>